<keyword evidence="5" id="KW-1185">Reference proteome</keyword>
<comment type="caution">
    <text evidence="4">The sequence shown here is derived from an EMBL/GenBank/DDBJ whole genome shotgun (WGS) entry which is preliminary data.</text>
</comment>
<dbReference type="VEuPathDB" id="FungiDB:PEXP_038580"/>
<evidence type="ECO:0000313" key="4">
    <source>
        <dbReference type="EMBL" id="KGO59747.1"/>
    </source>
</evidence>
<evidence type="ECO:0000256" key="2">
    <source>
        <dbReference type="ARBA" id="ARBA00022857"/>
    </source>
</evidence>
<dbReference type="PANTHER" id="PTHR43544:SF7">
    <property type="entry name" value="NADB-LER2"/>
    <property type="match status" value="1"/>
</dbReference>
<evidence type="ECO:0000256" key="3">
    <source>
        <dbReference type="ARBA" id="ARBA00023002"/>
    </source>
</evidence>
<dbReference type="PRINTS" id="PR00081">
    <property type="entry name" value="GDHRDH"/>
</dbReference>
<keyword evidence="3" id="KW-0560">Oxidoreductase</keyword>
<proteinExistence type="inferred from homology"/>
<dbReference type="PANTHER" id="PTHR43544">
    <property type="entry name" value="SHORT-CHAIN DEHYDROGENASE/REDUCTASE"/>
    <property type="match status" value="1"/>
</dbReference>
<gene>
    <name evidence="4" type="ORF">PEX2_053250</name>
</gene>
<dbReference type="HOGENOM" id="CLU_010194_9_1_1"/>
<sequence>MANTVYLITGASRGIGRGLLGTFLARPNTTVIAAVRDPAGASAQSLQSLSKGDSSSLIVVKIDAKSPTDPAAAVETLQTEHGIDHLDVVIANAGISEDISPVHKASISVVQEHIEVNAYGPIYLYQAFYALLKKSAKPTFVGVGSPLGSIGGMDQRPYPNTGYGSSKAMLHWIVRKIHFENEDFICFVADPGFVQTDMGNSGAKLFGFEKAFQTVEESVGGIVKTIDEGTRESVGGQLRVWDGTEFPW</sequence>
<dbReference type="SUPFAM" id="SSF51735">
    <property type="entry name" value="NAD(P)-binding Rossmann-fold domains"/>
    <property type="match status" value="1"/>
</dbReference>
<dbReference type="InterPro" id="IPR036291">
    <property type="entry name" value="NAD(P)-bd_dom_sf"/>
</dbReference>
<reference evidence="4 5" key="1">
    <citation type="journal article" date="2015" name="Mol. Plant Microbe Interact.">
        <title>Genome, transcriptome, and functional analyses of Penicillium expansum provide new insights into secondary metabolism and pathogenicity.</title>
        <authorList>
            <person name="Ballester A.R."/>
            <person name="Marcet-Houben M."/>
            <person name="Levin E."/>
            <person name="Sela N."/>
            <person name="Selma-Lazaro C."/>
            <person name="Carmona L."/>
            <person name="Wisniewski M."/>
            <person name="Droby S."/>
            <person name="Gonzalez-Candelas L."/>
            <person name="Gabaldon T."/>
        </authorList>
    </citation>
    <scope>NUCLEOTIDE SEQUENCE [LARGE SCALE GENOMIC DNA]</scope>
    <source>
        <strain evidence="4 5">MD-8</strain>
    </source>
</reference>
<evidence type="ECO:0000256" key="1">
    <source>
        <dbReference type="ARBA" id="ARBA00006484"/>
    </source>
</evidence>
<protein>
    <submittedName>
        <fullName evidence="4">Short-chain dehydrogenase/reductase SDR</fullName>
    </submittedName>
</protein>
<dbReference type="Pfam" id="PF00106">
    <property type="entry name" value="adh_short"/>
    <property type="match status" value="1"/>
</dbReference>
<dbReference type="EMBL" id="JQFZ01000089">
    <property type="protein sequence ID" value="KGO59747.1"/>
    <property type="molecule type" value="Genomic_DNA"/>
</dbReference>
<name>A0A0A2JWC2_PENEN</name>
<dbReference type="AlphaFoldDB" id="A0A0A2JWC2"/>
<dbReference type="InterPro" id="IPR002347">
    <property type="entry name" value="SDR_fam"/>
</dbReference>
<organism evidence="4 5">
    <name type="scientific">Penicillium expansum</name>
    <name type="common">Blue mold rot fungus</name>
    <dbReference type="NCBI Taxonomy" id="27334"/>
    <lineage>
        <taxon>Eukaryota</taxon>
        <taxon>Fungi</taxon>
        <taxon>Dikarya</taxon>
        <taxon>Ascomycota</taxon>
        <taxon>Pezizomycotina</taxon>
        <taxon>Eurotiomycetes</taxon>
        <taxon>Eurotiomycetidae</taxon>
        <taxon>Eurotiales</taxon>
        <taxon>Aspergillaceae</taxon>
        <taxon>Penicillium</taxon>
    </lineage>
</organism>
<keyword evidence="2" id="KW-0521">NADP</keyword>
<dbReference type="RefSeq" id="XP_016600850.1">
    <property type="nucleotide sequence ID" value="XM_016742599.1"/>
</dbReference>
<dbReference type="Proteomes" id="UP000030143">
    <property type="component" value="Unassembled WGS sequence"/>
</dbReference>
<dbReference type="CDD" id="cd05325">
    <property type="entry name" value="carb_red_sniffer_like_SDR_c"/>
    <property type="match status" value="1"/>
</dbReference>
<dbReference type="Gene3D" id="3.40.50.720">
    <property type="entry name" value="NAD(P)-binding Rossmann-like Domain"/>
    <property type="match status" value="1"/>
</dbReference>
<dbReference type="GeneID" id="27678018"/>
<comment type="similarity">
    <text evidence="1">Belongs to the short-chain dehydrogenases/reductases (SDR) family.</text>
</comment>
<dbReference type="GO" id="GO:0005737">
    <property type="term" value="C:cytoplasm"/>
    <property type="evidence" value="ECO:0007669"/>
    <property type="project" value="TreeGrafter"/>
</dbReference>
<evidence type="ECO:0000313" key="5">
    <source>
        <dbReference type="Proteomes" id="UP000030143"/>
    </source>
</evidence>
<dbReference type="InterPro" id="IPR051468">
    <property type="entry name" value="Fungal_SecMetab_SDRs"/>
</dbReference>
<dbReference type="GO" id="GO:0016491">
    <property type="term" value="F:oxidoreductase activity"/>
    <property type="evidence" value="ECO:0007669"/>
    <property type="project" value="UniProtKB-KW"/>
</dbReference>
<accession>A0A0A2JWC2</accession>